<evidence type="ECO:0000313" key="1">
    <source>
        <dbReference type="EMBL" id="GHF24662.1"/>
    </source>
</evidence>
<protein>
    <recommendedName>
        <fullName evidence="3">Winged helix DNA-binding domain-containing protein</fullName>
    </recommendedName>
</protein>
<dbReference type="EMBL" id="BNAI01000008">
    <property type="protein sequence ID" value="GHF24662.1"/>
    <property type="molecule type" value="Genomic_DNA"/>
</dbReference>
<dbReference type="Proteomes" id="UP000617531">
    <property type="component" value="Unassembled WGS sequence"/>
</dbReference>
<accession>A0A8J3GSV2</accession>
<dbReference type="AlphaFoldDB" id="A0A8J3GSV2"/>
<sequence length="359" mass="39019">MPSRSFPPDRRRLTALRLSALGIAAPAAESPVAAVRHLLALQAQDYTGALWSIGLRTPGATASSVEAAHHAGDIVRSWPFRSTLHFVAAEDLGWMLALTADRELAKAAGRHRELELGAADFDRAERIARDRLRGGGRLERRDLLAAFAEEGLGVEGQRGAHLLGRLAQSGVAVLCGQNTWTLLDDHVRNPRHLDRDEALRELARRYLSARGPATDRDLAWWTGLTLTDARVAIASVDDEFDRLEVDGATYRMRPGLDEAASGIQLLPGFDEYLLGYGDRSAPLAGRAQTDIVPGNNGMFLSTIVAGGEIVGTWRRTVRAKGVEVVTQPWRELSATTRRGVERAAARYAEYLGLPLLAVG</sequence>
<reference evidence="1" key="1">
    <citation type="journal article" date="2014" name="Int. J. Syst. Evol. Microbiol.">
        <title>Complete genome sequence of Corynebacterium casei LMG S-19264T (=DSM 44701T), isolated from a smear-ripened cheese.</title>
        <authorList>
            <consortium name="US DOE Joint Genome Institute (JGI-PGF)"/>
            <person name="Walter F."/>
            <person name="Albersmeier A."/>
            <person name="Kalinowski J."/>
            <person name="Ruckert C."/>
        </authorList>
    </citation>
    <scope>NUCLEOTIDE SEQUENCE</scope>
    <source>
        <strain evidence="1">CGMCC 1.16548</strain>
    </source>
</reference>
<gene>
    <name evidence="1" type="ORF">GCM10011600_27230</name>
</gene>
<organism evidence="1 2">
    <name type="scientific">Pseudolysinimonas yzui</name>
    <dbReference type="NCBI Taxonomy" id="2708254"/>
    <lineage>
        <taxon>Bacteria</taxon>
        <taxon>Bacillati</taxon>
        <taxon>Actinomycetota</taxon>
        <taxon>Actinomycetes</taxon>
        <taxon>Micrococcales</taxon>
        <taxon>Microbacteriaceae</taxon>
        <taxon>Pseudolysinimonas</taxon>
    </lineage>
</organism>
<keyword evidence="2" id="KW-1185">Reference proteome</keyword>
<name>A0A8J3GSV2_9MICO</name>
<reference evidence="1" key="2">
    <citation type="submission" date="2020-09" db="EMBL/GenBank/DDBJ databases">
        <authorList>
            <person name="Sun Q."/>
            <person name="Zhou Y."/>
        </authorList>
    </citation>
    <scope>NUCLEOTIDE SEQUENCE</scope>
    <source>
        <strain evidence="1">CGMCC 1.16548</strain>
    </source>
</reference>
<dbReference type="Pfam" id="PF06224">
    <property type="entry name" value="AlkZ-like"/>
    <property type="match status" value="1"/>
</dbReference>
<proteinExistence type="predicted"/>
<dbReference type="PANTHER" id="PTHR38479:SF2">
    <property type="entry name" value="WINGED HELIX DNA-BINDING DOMAIN-CONTAINING PROTEIN"/>
    <property type="match status" value="1"/>
</dbReference>
<dbReference type="RefSeq" id="WP_191284084.1">
    <property type="nucleotide sequence ID" value="NZ_BNAI01000008.1"/>
</dbReference>
<dbReference type="PANTHER" id="PTHR38479">
    <property type="entry name" value="LMO0824 PROTEIN"/>
    <property type="match status" value="1"/>
</dbReference>
<evidence type="ECO:0000313" key="2">
    <source>
        <dbReference type="Proteomes" id="UP000617531"/>
    </source>
</evidence>
<evidence type="ECO:0008006" key="3">
    <source>
        <dbReference type="Google" id="ProtNLM"/>
    </source>
</evidence>
<comment type="caution">
    <text evidence="1">The sequence shown here is derived from an EMBL/GenBank/DDBJ whole genome shotgun (WGS) entry which is preliminary data.</text>
</comment>
<dbReference type="InterPro" id="IPR009351">
    <property type="entry name" value="AlkZ-like"/>
</dbReference>